<evidence type="ECO:0000313" key="2">
    <source>
        <dbReference type="Proteomes" id="UP000009168"/>
    </source>
</evidence>
<reference evidence="2" key="1">
    <citation type="journal article" date="2006" name="PLoS Biol.">
        <title>Macronuclear genome sequence of the ciliate Tetrahymena thermophila, a model eukaryote.</title>
        <authorList>
            <person name="Eisen J.A."/>
            <person name="Coyne R.S."/>
            <person name="Wu M."/>
            <person name="Wu D."/>
            <person name="Thiagarajan M."/>
            <person name="Wortman J.R."/>
            <person name="Badger J.H."/>
            <person name="Ren Q."/>
            <person name="Amedeo P."/>
            <person name="Jones K.M."/>
            <person name="Tallon L.J."/>
            <person name="Delcher A.L."/>
            <person name="Salzberg S.L."/>
            <person name="Silva J.C."/>
            <person name="Haas B.J."/>
            <person name="Majoros W.H."/>
            <person name="Farzad M."/>
            <person name="Carlton J.M."/>
            <person name="Smith R.K. Jr."/>
            <person name="Garg J."/>
            <person name="Pearlman R.E."/>
            <person name="Karrer K.M."/>
            <person name="Sun L."/>
            <person name="Manning G."/>
            <person name="Elde N.C."/>
            <person name="Turkewitz A.P."/>
            <person name="Asai D.J."/>
            <person name="Wilkes D.E."/>
            <person name="Wang Y."/>
            <person name="Cai H."/>
            <person name="Collins K."/>
            <person name="Stewart B.A."/>
            <person name="Lee S.R."/>
            <person name="Wilamowska K."/>
            <person name="Weinberg Z."/>
            <person name="Ruzzo W.L."/>
            <person name="Wloga D."/>
            <person name="Gaertig J."/>
            <person name="Frankel J."/>
            <person name="Tsao C.-C."/>
            <person name="Gorovsky M.A."/>
            <person name="Keeling P.J."/>
            <person name="Waller R.F."/>
            <person name="Patron N.J."/>
            <person name="Cherry J.M."/>
            <person name="Stover N.A."/>
            <person name="Krieger C.J."/>
            <person name="del Toro C."/>
            <person name="Ryder H.F."/>
            <person name="Williamson S.C."/>
            <person name="Barbeau R.A."/>
            <person name="Hamilton E.P."/>
            <person name="Orias E."/>
        </authorList>
    </citation>
    <scope>NUCLEOTIDE SEQUENCE [LARGE SCALE GENOMIC DNA]</scope>
    <source>
        <strain evidence="2">SB210</strain>
    </source>
</reference>
<evidence type="ECO:0000313" key="1">
    <source>
        <dbReference type="EMBL" id="EWS74092.1"/>
    </source>
</evidence>
<keyword evidence="2" id="KW-1185">Reference proteome</keyword>
<sequence>MGIELNLSDLELNYGNPPQKLNLKPSCSVIFLLSVGILSQPTSYTFQEIVRYLSSYYTQISQKYDYFNSFNNPGKLISDVQAFQQALLIANNNGINPQNSLFTIALDSPFNQLTISFFLKFLQIPPTTNQYFCINFDPDLFCVQFSNNQILFGGQQATYNSLEWNNIILIRNHNIMEGKIILIINNSQQLEIPNNLIRIYSGSILYSQNNCYLESTDGSCLVCMDNYLLDFQNKMQCVLKNTTNTDNFIKGVKDWNPPRKLCPQNMINDSSSQNGCKCLIGFYLAGDNCVKCPTYCRNCNSPNDCSKIRDSLGNCLDKNAFDDGQNCITPFFILKERQNIRISNQPDYGQLCSNMDADINKYILSRPNQEIKIAYIEENLTLTAHSYIEPLI</sequence>
<dbReference type="InParanoid" id="W7X9T4"/>
<dbReference type="KEGG" id="tet:TTHERM_000193177"/>
<accession>W7X9T4</accession>
<protein>
    <submittedName>
        <fullName evidence="1">Bowman-birk serine protease inhibitor family protein, putative</fullName>
    </submittedName>
</protein>
<dbReference type="EMBL" id="GG662673">
    <property type="protein sequence ID" value="EWS74092.1"/>
    <property type="molecule type" value="Genomic_DNA"/>
</dbReference>
<proteinExistence type="predicted"/>
<organism evidence="1 2">
    <name type="scientific">Tetrahymena thermophila (strain SB210)</name>
    <dbReference type="NCBI Taxonomy" id="312017"/>
    <lineage>
        <taxon>Eukaryota</taxon>
        <taxon>Sar</taxon>
        <taxon>Alveolata</taxon>
        <taxon>Ciliophora</taxon>
        <taxon>Intramacronucleata</taxon>
        <taxon>Oligohymenophorea</taxon>
        <taxon>Hymenostomatida</taxon>
        <taxon>Tetrahymenina</taxon>
        <taxon>Tetrahymenidae</taxon>
        <taxon>Tetrahymena</taxon>
    </lineage>
</organism>
<gene>
    <name evidence="1" type="ORF">TTHERM_000193177</name>
</gene>
<name>W7X9T4_TETTS</name>
<dbReference type="RefSeq" id="XP_012653347.1">
    <property type="nucleotide sequence ID" value="XM_012797893.1"/>
</dbReference>
<dbReference type="Proteomes" id="UP000009168">
    <property type="component" value="Unassembled WGS sequence"/>
</dbReference>
<dbReference type="GeneID" id="24437747"/>
<dbReference type="AlphaFoldDB" id="W7X9T4"/>